<comment type="caution">
    <text evidence="1">The sequence shown here is derived from an EMBL/GenBank/DDBJ whole genome shotgun (WGS) entry which is preliminary data.</text>
</comment>
<evidence type="ECO:0000313" key="2">
    <source>
        <dbReference type="Proteomes" id="UP000632454"/>
    </source>
</evidence>
<accession>A0ABQ1VAA5</accession>
<proteinExistence type="predicted"/>
<organism evidence="1 2">
    <name type="scientific">Williamsia phyllosphaerae</name>
    <dbReference type="NCBI Taxonomy" id="885042"/>
    <lineage>
        <taxon>Bacteria</taxon>
        <taxon>Bacillati</taxon>
        <taxon>Actinomycetota</taxon>
        <taxon>Actinomycetes</taxon>
        <taxon>Mycobacteriales</taxon>
        <taxon>Nocardiaceae</taxon>
        <taxon>Williamsia</taxon>
    </lineage>
</organism>
<gene>
    <name evidence="1" type="ORF">GCM10007298_43810</name>
</gene>
<sequence>MSRDLTRLRGMRLILDVDLDALEGDPAAEVGRILRYWAGATAQLSLDQNVSHDLMDSQYRPVGTFRIE</sequence>
<reference evidence="2" key="1">
    <citation type="journal article" date="2019" name="Int. J. Syst. Evol. Microbiol.">
        <title>The Global Catalogue of Microorganisms (GCM) 10K type strain sequencing project: providing services to taxonomists for standard genome sequencing and annotation.</title>
        <authorList>
            <consortium name="The Broad Institute Genomics Platform"/>
            <consortium name="The Broad Institute Genome Sequencing Center for Infectious Disease"/>
            <person name="Wu L."/>
            <person name="Ma J."/>
        </authorList>
    </citation>
    <scope>NUCLEOTIDE SEQUENCE [LARGE SCALE GENOMIC DNA]</scope>
    <source>
        <strain evidence="2">CCM 7855</strain>
    </source>
</reference>
<dbReference type="Proteomes" id="UP000632454">
    <property type="component" value="Unassembled WGS sequence"/>
</dbReference>
<keyword evidence="2" id="KW-1185">Reference proteome</keyword>
<evidence type="ECO:0000313" key="1">
    <source>
        <dbReference type="EMBL" id="GGF43381.1"/>
    </source>
</evidence>
<protein>
    <submittedName>
        <fullName evidence="1">Uncharacterized protein</fullName>
    </submittedName>
</protein>
<dbReference type="EMBL" id="BMCS01000003">
    <property type="protein sequence ID" value="GGF43381.1"/>
    <property type="molecule type" value="Genomic_DNA"/>
</dbReference>
<name>A0ABQ1VAA5_9NOCA</name>